<dbReference type="AlphaFoldDB" id="A0A8X6K1M4"/>
<evidence type="ECO:0000313" key="1">
    <source>
        <dbReference type="EMBL" id="GFS55212.1"/>
    </source>
</evidence>
<accession>A0A8X6K1M4</accession>
<feature type="non-terminal residue" evidence="1">
    <location>
        <position position="1"/>
    </location>
</feature>
<protein>
    <submittedName>
        <fullName evidence="1">Uncharacterized protein</fullName>
    </submittedName>
</protein>
<sequence>SIFVLDRLCCKRSASCPLFRSSGVAAVLEVEDRILQFSPHASSDVSATLVVYILICAVSRCKSLFRCFSSSMADNSRACLVELPMLDFWSGLK</sequence>
<name>A0A8X6K1M4_NEPPI</name>
<comment type="caution">
    <text evidence="1">The sequence shown here is derived from an EMBL/GenBank/DDBJ whole genome shotgun (WGS) entry which is preliminary data.</text>
</comment>
<evidence type="ECO:0000313" key="2">
    <source>
        <dbReference type="Proteomes" id="UP000887013"/>
    </source>
</evidence>
<proteinExistence type="predicted"/>
<dbReference type="Proteomes" id="UP000887013">
    <property type="component" value="Unassembled WGS sequence"/>
</dbReference>
<reference evidence="1" key="1">
    <citation type="submission" date="2020-08" db="EMBL/GenBank/DDBJ databases">
        <title>Multicomponent nature underlies the extraordinary mechanical properties of spider dragline silk.</title>
        <authorList>
            <person name="Kono N."/>
            <person name="Nakamura H."/>
            <person name="Mori M."/>
            <person name="Yoshida Y."/>
            <person name="Ohtoshi R."/>
            <person name="Malay A.D."/>
            <person name="Moran D.A.P."/>
            <person name="Tomita M."/>
            <person name="Numata K."/>
            <person name="Arakawa K."/>
        </authorList>
    </citation>
    <scope>NUCLEOTIDE SEQUENCE</scope>
</reference>
<gene>
    <name evidence="1" type="ORF">NPIL_370921</name>
</gene>
<organism evidence="1 2">
    <name type="scientific">Nephila pilipes</name>
    <name type="common">Giant wood spider</name>
    <name type="synonym">Nephila maculata</name>
    <dbReference type="NCBI Taxonomy" id="299642"/>
    <lineage>
        <taxon>Eukaryota</taxon>
        <taxon>Metazoa</taxon>
        <taxon>Ecdysozoa</taxon>
        <taxon>Arthropoda</taxon>
        <taxon>Chelicerata</taxon>
        <taxon>Arachnida</taxon>
        <taxon>Araneae</taxon>
        <taxon>Araneomorphae</taxon>
        <taxon>Entelegynae</taxon>
        <taxon>Araneoidea</taxon>
        <taxon>Nephilidae</taxon>
        <taxon>Nephila</taxon>
    </lineage>
</organism>
<dbReference type="EMBL" id="BMAW01046403">
    <property type="protein sequence ID" value="GFS55212.1"/>
    <property type="molecule type" value="Genomic_DNA"/>
</dbReference>
<keyword evidence="2" id="KW-1185">Reference proteome</keyword>